<keyword evidence="4" id="KW-1185">Reference proteome</keyword>
<dbReference type="PANTHER" id="PTHR42879">
    <property type="entry name" value="3-OXOACYL-(ACYL-CARRIER-PROTEIN) REDUCTASE"/>
    <property type="match status" value="1"/>
</dbReference>
<evidence type="ECO:0000256" key="1">
    <source>
        <dbReference type="ARBA" id="ARBA00006484"/>
    </source>
</evidence>
<dbReference type="PROSITE" id="PS00061">
    <property type="entry name" value="ADH_SHORT"/>
    <property type="match status" value="1"/>
</dbReference>
<dbReference type="NCBIfam" id="NF009466">
    <property type="entry name" value="PRK12826.1-2"/>
    <property type="match status" value="1"/>
</dbReference>
<evidence type="ECO:0000313" key="3">
    <source>
        <dbReference type="EMBL" id="MDR6412842.1"/>
    </source>
</evidence>
<dbReference type="InterPro" id="IPR036291">
    <property type="entry name" value="NAD(P)-bd_dom_sf"/>
</dbReference>
<gene>
    <name evidence="3" type="ORF">J2804_006278</name>
</gene>
<dbReference type="PANTHER" id="PTHR42879:SF2">
    <property type="entry name" value="3-OXOACYL-[ACYL-CARRIER-PROTEIN] REDUCTASE FABG"/>
    <property type="match status" value="1"/>
</dbReference>
<dbReference type="Gene3D" id="3.40.50.720">
    <property type="entry name" value="NAD(P)-binding Rossmann-like Domain"/>
    <property type="match status" value="1"/>
</dbReference>
<evidence type="ECO:0000313" key="4">
    <source>
        <dbReference type="Proteomes" id="UP001264340"/>
    </source>
</evidence>
<dbReference type="EC" id="1.1.1.100" evidence="3"/>
<dbReference type="NCBIfam" id="NF005559">
    <property type="entry name" value="PRK07231.1"/>
    <property type="match status" value="1"/>
</dbReference>
<accession>A0ABU1M1E6</accession>
<proteinExistence type="inferred from homology"/>
<name>A0ABU1M1E6_9BURK</name>
<dbReference type="InterPro" id="IPR002347">
    <property type="entry name" value="SDR_fam"/>
</dbReference>
<keyword evidence="3" id="KW-0560">Oxidoreductase</keyword>
<evidence type="ECO:0000259" key="2">
    <source>
        <dbReference type="SMART" id="SM00822"/>
    </source>
</evidence>
<dbReference type="SMART" id="SM00822">
    <property type="entry name" value="PKS_KR"/>
    <property type="match status" value="1"/>
</dbReference>
<dbReference type="InterPro" id="IPR057326">
    <property type="entry name" value="KR_dom"/>
</dbReference>
<dbReference type="SUPFAM" id="SSF51735">
    <property type="entry name" value="NAD(P)-binding Rossmann-fold domains"/>
    <property type="match status" value="1"/>
</dbReference>
<dbReference type="InterPro" id="IPR050259">
    <property type="entry name" value="SDR"/>
</dbReference>
<protein>
    <submittedName>
        <fullName evidence="3">3-oxoacyl-[acyl-carrier protein] reductase</fullName>
        <ecNumber evidence="3">1.1.1.100</ecNumber>
    </submittedName>
</protein>
<dbReference type="Pfam" id="PF13561">
    <property type="entry name" value="adh_short_C2"/>
    <property type="match status" value="1"/>
</dbReference>
<feature type="domain" description="Ketoreductase" evidence="2">
    <location>
        <begin position="11"/>
        <end position="196"/>
    </location>
</feature>
<dbReference type="GO" id="GO:0004316">
    <property type="term" value="F:3-oxoacyl-[acyl-carrier-protein] reductase (NADPH) activity"/>
    <property type="evidence" value="ECO:0007669"/>
    <property type="project" value="UniProtKB-EC"/>
</dbReference>
<reference evidence="3 4" key="1">
    <citation type="submission" date="2023-07" db="EMBL/GenBank/DDBJ databases">
        <title>Sorghum-associated microbial communities from plants grown in Nebraska, USA.</title>
        <authorList>
            <person name="Schachtman D."/>
        </authorList>
    </citation>
    <scope>NUCLEOTIDE SEQUENCE [LARGE SCALE GENOMIC DNA]</scope>
    <source>
        <strain evidence="3 4">DS1316</strain>
    </source>
</reference>
<dbReference type="PRINTS" id="PR00081">
    <property type="entry name" value="GDHRDH"/>
</dbReference>
<dbReference type="EMBL" id="JAVDRP010000025">
    <property type="protein sequence ID" value="MDR6412842.1"/>
    <property type="molecule type" value="Genomic_DNA"/>
</dbReference>
<dbReference type="PRINTS" id="PR00080">
    <property type="entry name" value="SDRFAMILY"/>
</dbReference>
<dbReference type="InterPro" id="IPR020904">
    <property type="entry name" value="Sc_DH/Rdtase_CS"/>
</dbReference>
<comment type="caution">
    <text evidence="3">The sequence shown here is derived from an EMBL/GenBank/DDBJ whole genome shotgun (WGS) entry which is preliminary data.</text>
</comment>
<comment type="similarity">
    <text evidence="1">Belongs to the short-chain dehydrogenases/reductases (SDR) family.</text>
</comment>
<sequence length="252" mass="26634">MELKKQLCTGKTVLVTGAARGIGAAIAMTFAQNGANVVLNARTDSAALRETLEVLRSRGVEAMASNGNVADAAYVNDMVGEAIGRFGAIDILVNNAGIIKDKPIAFLSESDWNEVLGVNLAGAFYCSKAVVKSMMKRNWGRIINISSITALSGRPGQTNYGAAKAGLIGFTKSLAREVAPYNILVNTAVVGLIDTRMTQKIPRDTLDELAQMVPLKRTGRPEEVASVCLFLGSEMASYITGTEINVSGGAYI</sequence>
<dbReference type="RefSeq" id="WP_310127161.1">
    <property type="nucleotide sequence ID" value="NZ_JAVDQV010000021.1"/>
</dbReference>
<organism evidence="3 4">
    <name type="scientific">Paraburkholderia terricola</name>
    <dbReference type="NCBI Taxonomy" id="169427"/>
    <lineage>
        <taxon>Bacteria</taxon>
        <taxon>Pseudomonadati</taxon>
        <taxon>Pseudomonadota</taxon>
        <taxon>Betaproteobacteria</taxon>
        <taxon>Burkholderiales</taxon>
        <taxon>Burkholderiaceae</taxon>
        <taxon>Paraburkholderia</taxon>
    </lineage>
</organism>
<dbReference type="Proteomes" id="UP001264340">
    <property type="component" value="Unassembled WGS sequence"/>
</dbReference>